<evidence type="ECO:0000256" key="3">
    <source>
        <dbReference type="SAM" id="Phobius"/>
    </source>
</evidence>
<dbReference type="FunCoup" id="A0A7L4YRW2">
    <property type="interactions" value="1"/>
</dbReference>
<dbReference type="EMBL" id="CP047156">
    <property type="protein sequence ID" value="QHC01539.1"/>
    <property type="molecule type" value="Genomic_DNA"/>
</dbReference>
<gene>
    <name evidence="6" type="ORF">EK0264_15405</name>
</gene>
<sequence length="500" mass="52693">MPRSDDLPADLDPRTPGRRSHPTGVRIARVFSAVLAAALLIGSGTAYVMLNRLSSQAGTLSSTDVDGNEDTLGNPDAINILVVGNDSREGYTEEQLAELSTTSEQSLATDSIMLIHVPANAGDDKKISVMSFPRDSWVSIPGYGEGKINSAYALGYTDAPEGSTTEQRKAAGQQTLIQTVSKLSGLKVDNFVEVSLLGFYNLTNALGGIEVNLCQPAKDKDSGIDLPAGKQLLDGKQALSFVRQRKGLDAYGGDLARIKRQQYFFGAVIRKVLDMGLLESLNFSQLTEIIDSLAGTITYDEDLDPLEFADQMRYIAAGNVQFATIPLAENYEDKIDGQDVVLLADDTVLADFFGSLDDEPAEPKPTTPPPTVAPDKVTLDVYNGTTVAGAAESAAEQLTGQGFTVEGVLSASTTDYATSVVQYPKGMEAEANTVAAAVAGATTEQNDDVEKVLLVIGANYPGLGGDQPAGTTDAPQTTDPSAQPQPSDQPATAANEGCIN</sequence>
<proteinExistence type="inferred from homology"/>
<keyword evidence="3" id="KW-0812">Transmembrane</keyword>
<dbReference type="InterPro" id="IPR004474">
    <property type="entry name" value="LytR_CpsA_psr"/>
</dbReference>
<keyword evidence="7" id="KW-1185">Reference proteome</keyword>
<dbReference type="InterPro" id="IPR050922">
    <property type="entry name" value="LytR/CpsA/Psr_CW_biosynth"/>
</dbReference>
<reference evidence="6 7" key="1">
    <citation type="journal article" date="2018" name="Int. J. Syst. Evol. Microbiol.">
        <title>Epidermidibacterium keratini gen. nov., sp. nov., a member of the family Sporichthyaceae, isolated from keratin epidermis.</title>
        <authorList>
            <person name="Lee D.G."/>
            <person name="Trujillo M.E."/>
            <person name="Kang S."/>
            <person name="Nam J.J."/>
            <person name="Kim Y.J."/>
        </authorList>
    </citation>
    <scope>NUCLEOTIDE SEQUENCE [LARGE SCALE GENOMIC DNA]</scope>
    <source>
        <strain evidence="6 7">EPI-7</strain>
    </source>
</reference>
<dbReference type="RefSeq" id="WP_159546674.1">
    <property type="nucleotide sequence ID" value="NZ_CP047156.1"/>
</dbReference>
<organism evidence="6 7">
    <name type="scientific">Epidermidibacterium keratini</name>
    <dbReference type="NCBI Taxonomy" id="1891644"/>
    <lineage>
        <taxon>Bacteria</taxon>
        <taxon>Bacillati</taxon>
        <taxon>Actinomycetota</taxon>
        <taxon>Actinomycetes</taxon>
        <taxon>Sporichthyales</taxon>
        <taxon>Sporichthyaceae</taxon>
        <taxon>Epidermidibacterium</taxon>
    </lineage>
</organism>
<keyword evidence="3" id="KW-1133">Transmembrane helix</keyword>
<dbReference type="PANTHER" id="PTHR33392">
    <property type="entry name" value="POLYISOPRENYL-TEICHOIC ACID--PEPTIDOGLYCAN TEICHOIC ACID TRANSFERASE TAGU"/>
    <property type="match status" value="1"/>
</dbReference>
<dbReference type="KEGG" id="eke:EK0264_15405"/>
<feature type="domain" description="LytR/CpsA/Psr regulator C-terminal" evidence="5">
    <location>
        <begin position="377"/>
        <end position="460"/>
    </location>
</feature>
<dbReference type="InterPro" id="IPR027381">
    <property type="entry name" value="LytR/CpsA/Psr_C"/>
</dbReference>
<protein>
    <submittedName>
        <fullName evidence="6">LytR family transcriptional regulator</fullName>
    </submittedName>
</protein>
<dbReference type="Gene3D" id="3.40.630.190">
    <property type="entry name" value="LCP protein"/>
    <property type="match status" value="1"/>
</dbReference>
<feature type="region of interest" description="Disordered" evidence="2">
    <location>
        <begin position="460"/>
        <end position="500"/>
    </location>
</feature>
<dbReference type="AlphaFoldDB" id="A0A7L4YRW2"/>
<evidence type="ECO:0000313" key="6">
    <source>
        <dbReference type="EMBL" id="QHC01539.1"/>
    </source>
</evidence>
<dbReference type="Gene3D" id="3.30.70.2390">
    <property type="match status" value="1"/>
</dbReference>
<evidence type="ECO:0000256" key="2">
    <source>
        <dbReference type="SAM" id="MobiDB-lite"/>
    </source>
</evidence>
<evidence type="ECO:0000259" key="4">
    <source>
        <dbReference type="Pfam" id="PF03816"/>
    </source>
</evidence>
<feature type="transmembrane region" description="Helical" evidence="3">
    <location>
        <begin position="27"/>
        <end position="50"/>
    </location>
</feature>
<feature type="region of interest" description="Disordered" evidence="2">
    <location>
        <begin position="1"/>
        <end position="22"/>
    </location>
</feature>
<keyword evidence="3" id="KW-0472">Membrane</keyword>
<dbReference type="PANTHER" id="PTHR33392:SF6">
    <property type="entry name" value="POLYISOPRENYL-TEICHOIC ACID--PEPTIDOGLYCAN TEICHOIC ACID TRANSFERASE TAGU"/>
    <property type="match status" value="1"/>
</dbReference>
<evidence type="ECO:0000256" key="1">
    <source>
        <dbReference type="ARBA" id="ARBA00006068"/>
    </source>
</evidence>
<dbReference type="Pfam" id="PF03816">
    <property type="entry name" value="LytR_cpsA_psr"/>
    <property type="match status" value="1"/>
</dbReference>
<dbReference type="OrthoDB" id="3759589at2"/>
<feature type="domain" description="Cell envelope-related transcriptional attenuator" evidence="4">
    <location>
        <begin position="109"/>
        <end position="272"/>
    </location>
</feature>
<dbReference type="NCBIfam" id="TIGR00350">
    <property type="entry name" value="lytR_cpsA_psr"/>
    <property type="match status" value="1"/>
</dbReference>
<feature type="compositionally biased region" description="Low complexity" evidence="2">
    <location>
        <begin position="478"/>
        <end position="494"/>
    </location>
</feature>
<accession>A0A7L4YRW2</accession>
<evidence type="ECO:0000259" key="5">
    <source>
        <dbReference type="Pfam" id="PF13399"/>
    </source>
</evidence>
<dbReference type="Proteomes" id="UP000463857">
    <property type="component" value="Chromosome"/>
</dbReference>
<name>A0A7L4YRW2_9ACTN</name>
<feature type="compositionally biased region" description="Basic and acidic residues" evidence="2">
    <location>
        <begin position="1"/>
        <end position="15"/>
    </location>
</feature>
<dbReference type="Pfam" id="PF13399">
    <property type="entry name" value="LytR_C"/>
    <property type="match status" value="1"/>
</dbReference>
<evidence type="ECO:0000313" key="7">
    <source>
        <dbReference type="Proteomes" id="UP000463857"/>
    </source>
</evidence>
<dbReference type="InParanoid" id="A0A7L4YRW2"/>
<comment type="similarity">
    <text evidence="1">Belongs to the LytR/CpsA/Psr (LCP) family.</text>
</comment>